<dbReference type="AlphaFoldDB" id="A0A0L9U3U7"/>
<dbReference type="STRING" id="3914.A0A0L9U3U7"/>
<sequence length="142" mass="15140">MEIIESISPEDLQPMVKICIDGLQSQLVAVKHSTTAKLRLLAKNCADNWILIAKSGAVPVLVPLHRCISNKERSGDVARGETNWGTNPHIGMKAAMTWPADGASGLIAEARCSVGGDEIREDGRSVEVEAKWALAAVPEGLS</sequence>
<organism evidence="1 2">
    <name type="scientific">Phaseolus angularis</name>
    <name type="common">Azuki bean</name>
    <name type="synonym">Vigna angularis</name>
    <dbReference type="NCBI Taxonomy" id="3914"/>
    <lineage>
        <taxon>Eukaryota</taxon>
        <taxon>Viridiplantae</taxon>
        <taxon>Streptophyta</taxon>
        <taxon>Embryophyta</taxon>
        <taxon>Tracheophyta</taxon>
        <taxon>Spermatophyta</taxon>
        <taxon>Magnoliopsida</taxon>
        <taxon>eudicotyledons</taxon>
        <taxon>Gunneridae</taxon>
        <taxon>Pentapetalae</taxon>
        <taxon>rosids</taxon>
        <taxon>fabids</taxon>
        <taxon>Fabales</taxon>
        <taxon>Fabaceae</taxon>
        <taxon>Papilionoideae</taxon>
        <taxon>50 kb inversion clade</taxon>
        <taxon>NPAAA clade</taxon>
        <taxon>indigoferoid/millettioid clade</taxon>
        <taxon>Phaseoleae</taxon>
        <taxon>Vigna</taxon>
    </lineage>
</organism>
<accession>A0A0L9U3U7</accession>
<evidence type="ECO:0000313" key="1">
    <source>
        <dbReference type="EMBL" id="KOM37450.1"/>
    </source>
</evidence>
<reference evidence="2" key="1">
    <citation type="journal article" date="2015" name="Proc. Natl. Acad. Sci. U.S.A.">
        <title>Genome sequencing of adzuki bean (Vigna angularis) provides insight into high starch and low fat accumulation and domestication.</title>
        <authorList>
            <person name="Yang K."/>
            <person name="Tian Z."/>
            <person name="Chen C."/>
            <person name="Luo L."/>
            <person name="Zhao B."/>
            <person name="Wang Z."/>
            <person name="Yu L."/>
            <person name="Li Y."/>
            <person name="Sun Y."/>
            <person name="Li W."/>
            <person name="Chen Y."/>
            <person name="Li Y."/>
            <person name="Zhang Y."/>
            <person name="Ai D."/>
            <person name="Zhao J."/>
            <person name="Shang C."/>
            <person name="Ma Y."/>
            <person name="Wu B."/>
            <person name="Wang M."/>
            <person name="Gao L."/>
            <person name="Sun D."/>
            <person name="Zhang P."/>
            <person name="Guo F."/>
            <person name="Wang W."/>
            <person name="Li Y."/>
            <person name="Wang J."/>
            <person name="Varshney R.K."/>
            <person name="Wang J."/>
            <person name="Ling H.Q."/>
            <person name="Wan P."/>
        </authorList>
    </citation>
    <scope>NUCLEOTIDE SEQUENCE</scope>
    <source>
        <strain evidence="2">cv. Jingnong 6</strain>
    </source>
</reference>
<gene>
    <name evidence="1" type="ORF">LR48_Vigan03g083200</name>
</gene>
<dbReference type="Proteomes" id="UP000053144">
    <property type="component" value="Chromosome 3"/>
</dbReference>
<name>A0A0L9U3U7_PHAAN</name>
<dbReference type="Gramene" id="KOM37450">
    <property type="protein sequence ID" value="KOM37450"/>
    <property type="gene ID" value="LR48_Vigan03g083200"/>
</dbReference>
<evidence type="ECO:0000313" key="2">
    <source>
        <dbReference type="Proteomes" id="UP000053144"/>
    </source>
</evidence>
<dbReference type="EMBL" id="CM003373">
    <property type="protein sequence ID" value="KOM37450.1"/>
    <property type="molecule type" value="Genomic_DNA"/>
</dbReference>
<protein>
    <submittedName>
        <fullName evidence="1">Uncharacterized protein</fullName>
    </submittedName>
</protein>
<proteinExistence type="predicted"/>